<reference evidence="1 2" key="1">
    <citation type="submission" date="2017-10" db="EMBL/GenBank/DDBJ databases">
        <title>Whole genome of Pedobacter ginsengisoli T01R-27 isolated from tomato rhizosphere.</title>
        <authorList>
            <person name="Weon H.-Y."/>
            <person name="Lee S.A."/>
            <person name="Sang M.K."/>
            <person name="Song J."/>
        </authorList>
    </citation>
    <scope>NUCLEOTIDE SEQUENCE [LARGE SCALE GENOMIC DNA]</scope>
    <source>
        <strain evidence="1 2">T01R-27</strain>
    </source>
</reference>
<organism evidence="1 2">
    <name type="scientific">Pedobacter ginsengisoli</name>
    <dbReference type="NCBI Taxonomy" id="363852"/>
    <lineage>
        <taxon>Bacteria</taxon>
        <taxon>Pseudomonadati</taxon>
        <taxon>Bacteroidota</taxon>
        <taxon>Sphingobacteriia</taxon>
        <taxon>Sphingobacteriales</taxon>
        <taxon>Sphingobacteriaceae</taxon>
        <taxon>Pedobacter</taxon>
    </lineage>
</organism>
<accession>A0A2D1U5G4</accession>
<dbReference type="EMBL" id="CP024091">
    <property type="protein sequence ID" value="ATP56851.1"/>
    <property type="molecule type" value="Genomic_DNA"/>
</dbReference>
<keyword evidence="2" id="KW-1185">Reference proteome</keyword>
<protein>
    <submittedName>
        <fullName evidence="1">Uncharacterized protein</fullName>
    </submittedName>
</protein>
<sequence>MTTLAIEITNEKALRLLQDLEDLNIIRVIKNQTKLSSLRGKIKTKMSNEAIDKQINDLRNEWQRDI</sequence>
<name>A0A2D1U5G4_9SPHI</name>
<dbReference type="AlphaFoldDB" id="A0A2D1U5G4"/>
<proteinExistence type="predicted"/>
<gene>
    <name evidence="1" type="ORF">CPT03_10365</name>
</gene>
<dbReference type="KEGG" id="pgs:CPT03_10365"/>
<evidence type="ECO:0000313" key="2">
    <source>
        <dbReference type="Proteomes" id="UP000223749"/>
    </source>
</evidence>
<evidence type="ECO:0000313" key="1">
    <source>
        <dbReference type="EMBL" id="ATP56851.1"/>
    </source>
</evidence>
<dbReference type="Proteomes" id="UP000223749">
    <property type="component" value="Chromosome"/>
</dbReference>